<comment type="caution">
    <text evidence="3">The sequence shown here is derived from an EMBL/GenBank/DDBJ whole genome shotgun (WGS) entry which is preliminary data.</text>
</comment>
<evidence type="ECO:0000313" key="4">
    <source>
        <dbReference type="Proteomes" id="UP001429564"/>
    </source>
</evidence>
<keyword evidence="1" id="KW-0560">Oxidoreductase</keyword>
<dbReference type="EMBL" id="QHLQ01000003">
    <property type="protein sequence ID" value="NIZ60454.1"/>
    <property type="molecule type" value="Genomic_DNA"/>
</dbReference>
<organism evidence="3 4">
    <name type="scientific">Parasedimentitalea denitrificans</name>
    <dbReference type="NCBI Taxonomy" id="2211118"/>
    <lineage>
        <taxon>Bacteria</taxon>
        <taxon>Pseudomonadati</taxon>
        <taxon>Pseudomonadota</taxon>
        <taxon>Alphaproteobacteria</taxon>
        <taxon>Rhodobacterales</taxon>
        <taxon>Paracoccaceae</taxon>
        <taxon>Parasedimentitalea</taxon>
    </lineage>
</organism>
<protein>
    <submittedName>
        <fullName evidence="3">FAD-dependent oxidoreductase</fullName>
    </submittedName>
</protein>
<accession>A0ABX0W6N1</accession>
<evidence type="ECO:0000259" key="2">
    <source>
        <dbReference type="Pfam" id="PF01266"/>
    </source>
</evidence>
<gene>
    <name evidence="3" type="ORF">DL239_05630</name>
</gene>
<evidence type="ECO:0000313" key="3">
    <source>
        <dbReference type="EMBL" id="NIZ60454.1"/>
    </source>
</evidence>
<keyword evidence="4" id="KW-1185">Reference proteome</keyword>
<dbReference type="PANTHER" id="PTHR13847:SF281">
    <property type="entry name" value="FAD DEPENDENT OXIDOREDUCTASE DOMAIN-CONTAINING PROTEIN"/>
    <property type="match status" value="1"/>
</dbReference>
<dbReference type="Gene3D" id="3.50.50.60">
    <property type="entry name" value="FAD/NAD(P)-binding domain"/>
    <property type="match status" value="1"/>
</dbReference>
<dbReference type="RefSeq" id="WP_167683016.1">
    <property type="nucleotide sequence ID" value="NZ_QHLQ01000003.1"/>
</dbReference>
<dbReference type="Pfam" id="PF01266">
    <property type="entry name" value="DAO"/>
    <property type="match status" value="1"/>
</dbReference>
<feature type="domain" description="FAD dependent oxidoreductase" evidence="2">
    <location>
        <begin position="39"/>
        <end position="398"/>
    </location>
</feature>
<dbReference type="Proteomes" id="UP001429564">
    <property type="component" value="Unassembled WGS sequence"/>
</dbReference>
<dbReference type="Gene3D" id="3.30.9.10">
    <property type="entry name" value="D-Amino Acid Oxidase, subunit A, domain 2"/>
    <property type="match status" value="1"/>
</dbReference>
<dbReference type="PANTHER" id="PTHR13847">
    <property type="entry name" value="SARCOSINE DEHYDROGENASE-RELATED"/>
    <property type="match status" value="1"/>
</dbReference>
<dbReference type="InterPro" id="IPR006076">
    <property type="entry name" value="FAD-dep_OxRdtase"/>
</dbReference>
<dbReference type="SUPFAM" id="SSF51905">
    <property type="entry name" value="FAD/NAD(P)-binding domain"/>
    <property type="match status" value="1"/>
</dbReference>
<reference evidence="3 4" key="1">
    <citation type="submission" date="2018-05" db="EMBL/GenBank/DDBJ databases">
        <authorList>
            <person name="Zhang Y.-J."/>
        </authorList>
    </citation>
    <scope>NUCLEOTIDE SEQUENCE [LARGE SCALE GENOMIC DNA]</scope>
    <source>
        <strain evidence="3 4">CY04</strain>
    </source>
</reference>
<sequence>MRRIYSEFAYGPGPRDNCWWDETIAEPDWPVLNGAVDADVAVVGGGFTGLSAALHLAQGGVSVAVLEAESPGWGASGRNGGFCCLGGSKLSSAAMRRKFGAQATETYEAGEVAAVNLVRELLYKFEIDADTHSRGETQLAHSPRAMQRLRTEAENMAKAGNKVDLLEPAQLAEHGLNGPFHGALTTPVGFGLNPRKYLFGMSRAAQSAGAQLFQRSRATRITQRNGKHEISTPAGTLRVTKVIIATNGYSSEDLPPWLAGRYLPTQSTAMVTRVLSEDELQKQGWFSDQMAYDSRNLLHYFRLMPDRRFLFGMRGGLLSSAASEKSIRRKLRQDFDRIFPAWADVETTHCWSGMVCLSRNLVPYVGPIPDTTGMFAGMCYHGNGVAMGTYSGRLLSDLALGKTPDLPYSPAMQSIPRFPLGRFRRLLLPPAYAALGLMD</sequence>
<evidence type="ECO:0000256" key="1">
    <source>
        <dbReference type="ARBA" id="ARBA00023002"/>
    </source>
</evidence>
<dbReference type="InterPro" id="IPR036188">
    <property type="entry name" value="FAD/NAD-bd_sf"/>
</dbReference>
<proteinExistence type="predicted"/>
<name>A0ABX0W6N1_9RHOB</name>